<dbReference type="PANTHER" id="PTHR45811">
    <property type="entry name" value="COPPER TRANSPORT PROTEIN FAMILY-RELATED"/>
    <property type="match status" value="1"/>
</dbReference>
<evidence type="ECO:0000313" key="10">
    <source>
        <dbReference type="Proteomes" id="UP001567538"/>
    </source>
</evidence>
<dbReference type="Proteomes" id="UP001567538">
    <property type="component" value="Unassembled WGS sequence"/>
</dbReference>
<evidence type="ECO:0000256" key="6">
    <source>
        <dbReference type="ARBA" id="ARBA00024045"/>
    </source>
</evidence>
<dbReference type="GO" id="GO:0016020">
    <property type="term" value="C:membrane"/>
    <property type="evidence" value="ECO:0007669"/>
    <property type="project" value="UniProtKB-SubCell"/>
</dbReference>
<feature type="region of interest" description="Disordered" evidence="7">
    <location>
        <begin position="70"/>
        <end position="96"/>
    </location>
</feature>
<evidence type="ECO:0000256" key="1">
    <source>
        <dbReference type="ARBA" id="ARBA00004170"/>
    </source>
</evidence>
<comment type="subcellular location">
    <subcellularLocation>
        <location evidence="1">Membrane</location>
        <topology evidence="1">Peripheral membrane protein</topology>
    </subcellularLocation>
</comment>
<dbReference type="InterPro" id="IPR051863">
    <property type="entry name" value="HIPP"/>
</dbReference>
<keyword evidence="4" id="KW-0449">Lipoprotein</keyword>
<organism evidence="9 10">
    <name type="scientific">Salvia divinorum</name>
    <name type="common">Maria pastora</name>
    <name type="synonym">Diviner's sage</name>
    <dbReference type="NCBI Taxonomy" id="28513"/>
    <lineage>
        <taxon>Eukaryota</taxon>
        <taxon>Viridiplantae</taxon>
        <taxon>Streptophyta</taxon>
        <taxon>Embryophyta</taxon>
        <taxon>Tracheophyta</taxon>
        <taxon>Spermatophyta</taxon>
        <taxon>Magnoliopsida</taxon>
        <taxon>eudicotyledons</taxon>
        <taxon>Gunneridae</taxon>
        <taxon>Pentapetalae</taxon>
        <taxon>asterids</taxon>
        <taxon>lamiids</taxon>
        <taxon>Lamiales</taxon>
        <taxon>Lamiaceae</taxon>
        <taxon>Nepetoideae</taxon>
        <taxon>Mentheae</taxon>
        <taxon>Salviinae</taxon>
        <taxon>Salvia</taxon>
        <taxon>Salvia subgen. Calosphace</taxon>
    </lineage>
</organism>
<evidence type="ECO:0000256" key="3">
    <source>
        <dbReference type="ARBA" id="ARBA00022723"/>
    </source>
</evidence>
<evidence type="ECO:0000256" key="7">
    <source>
        <dbReference type="SAM" id="MobiDB-lite"/>
    </source>
</evidence>
<evidence type="ECO:0000259" key="8">
    <source>
        <dbReference type="PROSITE" id="PS50846"/>
    </source>
</evidence>
<feature type="domain" description="HMA" evidence="8">
    <location>
        <begin position="1"/>
        <end position="67"/>
    </location>
</feature>
<protein>
    <submittedName>
        <fullName evidence="9">Heavy metal-associated isoprenylated plant protein 39-like</fullName>
    </submittedName>
</protein>
<gene>
    <name evidence="9" type="ORF">AAHA92_13572</name>
</gene>
<dbReference type="AlphaFoldDB" id="A0ABD1HC20"/>
<accession>A0ABD1HC20</accession>
<dbReference type="Gene3D" id="3.30.70.100">
    <property type="match status" value="1"/>
</dbReference>
<keyword evidence="5" id="KW-0636">Prenylation</keyword>
<dbReference type="SUPFAM" id="SSF55008">
    <property type="entry name" value="HMA, heavy metal-associated domain"/>
    <property type="match status" value="1"/>
</dbReference>
<comment type="similarity">
    <text evidence="6">Belongs to the HIPP family.</text>
</comment>
<dbReference type="InterPro" id="IPR036163">
    <property type="entry name" value="HMA_dom_sf"/>
</dbReference>
<dbReference type="Pfam" id="PF00403">
    <property type="entry name" value="HMA"/>
    <property type="match status" value="1"/>
</dbReference>
<reference evidence="9 10" key="1">
    <citation type="submission" date="2024-06" db="EMBL/GenBank/DDBJ databases">
        <title>A chromosome level genome sequence of Diviner's sage (Salvia divinorum).</title>
        <authorList>
            <person name="Ford S.A."/>
            <person name="Ro D.-K."/>
            <person name="Ness R.W."/>
            <person name="Phillips M.A."/>
        </authorList>
    </citation>
    <scope>NUCLEOTIDE SEQUENCE [LARGE SCALE GENOMIC DNA]</scope>
    <source>
        <strain evidence="9">SAF-2024a</strain>
        <tissue evidence="9">Leaf</tissue>
    </source>
</reference>
<evidence type="ECO:0000256" key="4">
    <source>
        <dbReference type="ARBA" id="ARBA00023288"/>
    </source>
</evidence>
<feature type="compositionally biased region" description="Basic and acidic residues" evidence="7">
    <location>
        <begin position="71"/>
        <end position="96"/>
    </location>
</feature>
<evidence type="ECO:0000256" key="2">
    <source>
        <dbReference type="ARBA" id="ARBA00022481"/>
    </source>
</evidence>
<dbReference type="PANTHER" id="PTHR45811:SF49">
    <property type="entry name" value="OS04G0667600 PROTEIN"/>
    <property type="match status" value="1"/>
</dbReference>
<dbReference type="EMBL" id="JBEAFC010000006">
    <property type="protein sequence ID" value="KAL1552818.1"/>
    <property type="molecule type" value="Genomic_DNA"/>
</dbReference>
<name>A0ABD1HC20_SALDI</name>
<keyword evidence="3" id="KW-0479">Metal-binding</keyword>
<dbReference type="GO" id="GO:0046872">
    <property type="term" value="F:metal ion binding"/>
    <property type="evidence" value="ECO:0007669"/>
    <property type="project" value="UniProtKB-KW"/>
</dbReference>
<keyword evidence="10" id="KW-1185">Reference proteome</keyword>
<keyword evidence="2" id="KW-0488">Methylation</keyword>
<sequence>MMKVILKLDFSDDKTKQKALKKVSGLFGLESISLDSKDKKLTVTGDIDPIDVVAKLRKICYTEIISVGPAKEPEKKKEEPKKEDPKKAAEEKKKAEEAAAQLLKAHQQAYYQNLYQYYQNHPPAAVAPAPAYPAYYQRSAEEDPNACVIS</sequence>
<evidence type="ECO:0000313" key="9">
    <source>
        <dbReference type="EMBL" id="KAL1552818.1"/>
    </source>
</evidence>
<comment type="caution">
    <text evidence="9">The sequence shown here is derived from an EMBL/GenBank/DDBJ whole genome shotgun (WGS) entry which is preliminary data.</text>
</comment>
<dbReference type="PROSITE" id="PS50846">
    <property type="entry name" value="HMA_2"/>
    <property type="match status" value="1"/>
</dbReference>
<dbReference type="GO" id="GO:0009626">
    <property type="term" value="P:plant-type hypersensitive response"/>
    <property type="evidence" value="ECO:0007669"/>
    <property type="project" value="UniProtKB-KW"/>
</dbReference>
<evidence type="ECO:0000256" key="5">
    <source>
        <dbReference type="ARBA" id="ARBA00023289"/>
    </source>
</evidence>
<dbReference type="InterPro" id="IPR006121">
    <property type="entry name" value="HMA_dom"/>
</dbReference>
<proteinExistence type="inferred from homology"/>